<keyword evidence="8" id="KW-1133">Transmembrane helix</keyword>
<dbReference type="eggNOG" id="COG3920">
    <property type="taxonomic scope" value="Bacteria"/>
</dbReference>
<evidence type="ECO:0000256" key="5">
    <source>
        <dbReference type="ARBA" id="ARBA00022741"/>
    </source>
</evidence>
<dbReference type="GO" id="GO:0004673">
    <property type="term" value="F:protein histidine kinase activity"/>
    <property type="evidence" value="ECO:0007669"/>
    <property type="project" value="UniProtKB-EC"/>
</dbReference>
<evidence type="ECO:0000313" key="10">
    <source>
        <dbReference type="EMBL" id="KEQ52507.1"/>
    </source>
</evidence>
<dbReference type="Gene3D" id="3.30.450.20">
    <property type="entry name" value="PAS domain"/>
    <property type="match status" value="1"/>
</dbReference>
<keyword evidence="8" id="KW-0812">Transmembrane</keyword>
<sequence length="537" mass="58222">MDTNPAPSPTEGALIPAAGPVLRRLNAVSHSTGVKMFLILTLALLPLGLIALVASLQAIRTADLEKEALLRVAVTQSARKLSSDLAFDRTALLLTADSFATSGPDRALCARLTKFLASHDRGGGRHYIYDRTGRLLCGSTLPEPAGLPPSAHFTGAPAQLLPTSPYLVSRARSGNGAVVAVAYYSRAYLEAITNPAGTLQNRQITLRDGSHSMIVTQPAGLSSGRGTTLSARLDPPNILLTMTLRDPPATVARMLSLFLPLVMWFAAAAIGWFVVNRLLIRPLVVLRRSVAAYQPGEVLEPMRRIRTPAQEIVALGDTFREISEDVATHEAEMADGLETQRKLTREVHHRVKNNLQIIASLINLHARSAHDAEAVEAYATIQRRVDALSVVHRNHYAELEEHRGVGVRSLVSELSASLRSSAPAEARRFGIQIDSDNLHISQDVAVPIAFLLTELVELAMLSNPRTAMRIAVQLEPGQTNRAVLHILSPALRGSADMTARLEERYGRVLTGLSRQLRSPLEHDPETGDYAIAITVLE</sequence>
<feature type="transmembrane region" description="Helical" evidence="8">
    <location>
        <begin position="36"/>
        <end position="56"/>
    </location>
</feature>
<keyword evidence="3" id="KW-0597">Phosphoprotein</keyword>
<dbReference type="GO" id="GO:0005524">
    <property type="term" value="F:ATP binding"/>
    <property type="evidence" value="ECO:0007669"/>
    <property type="project" value="UniProtKB-KW"/>
</dbReference>
<evidence type="ECO:0000256" key="7">
    <source>
        <dbReference type="ARBA" id="ARBA00022840"/>
    </source>
</evidence>
<organism evidence="10 11">
    <name type="scientific">Sphingobium chlorophenolicum</name>
    <dbReference type="NCBI Taxonomy" id="46429"/>
    <lineage>
        <taxon>Bacteria</taxon>
        <taxon>Pseudomonadati</taxon>
        <taxon>Pseudomonadota</taxon>
        <taxon>Alphaproteobacteria</taxon>
        <taxon>Sphingomonadales</taxon>
        <taxon>Sphingomonadaceae</taxon>
        <taxon>Sphingobium</taxon>
    </lineage>
</organism>
<comment type="catalytic activity">
    <reaction evidence="1">
        <text>ATP + protein L-histidine = ADP + protein N-phospho-L-histidine.</text>
        <dbReference type="EC" id="2.7.13.3"/>
    </reaction>
</comment>
<name>A0A081RBD4_SPHCR</name>
<gene>
    <name evidence="10" type="ORF">BV95_03223</name>
</gene>
<comment type="caution">
    <text evidence="10">The sequence shown here is derived from an EMBL/GenBank/DDBJ whole genome shotgun (WGS) entry which is preliminary data.</text>
</comment>
<dbReference type="EMBL" id="JFHR01000041">
    <property type="protein sequence ID" value="KEQ52507.1"/>
    <property type="molecule type" value="Genomic_DNA"/>
</dbReference>
<evidence type="ECO:0000256" key="8">
    <source>
        <dbReference type="SAM" id="Phobius"/>
    </source>
</evidence>
<feature type="transmembrane region" description="Helical" evidence="8">
    <location>
        <begin position="254"/>
        <end position="275"/>
    </location>
</feature>
<evidence type="ECO:0000256" key="6">
    <source>
        <dbReference type="ARBA" id="ARBA00022777"/>
    </source>
</evidence>
<keyword evidence="7" id="KW-0067">ATP-binding</keyword>
<dbReference type="PANTHER" id="PTHR41523:SF8">
    <property type="entry name" value="ETHYLENE RESPONSE SENSOR PROTEIN"/>
    <property type="match status" value="1"/>
</dbReference>
<dbReference type="Proteomes" id="UP000028411">
    <property type="component" value="Unassembled WGS sequence"/>
</dbReference>
<keyword evidence="4" id="KW-0808">Transferase</keyword>
<dbReference type="PANTHER" id="PTHR41523">
    <property type="entry name" value="TWO-COMPONENT SYSTEM SENSOR PROTEIN"/>
    <property type="match status" value="1"/>
</dbReference>
<evidence type="ECO:0000256" key="4">
    <source>
        <dbReference type="ARBA" id="ARBA00022679"/>
    </source>
</evidence>
<evidence type="ECO:0000313" key="11">
    <source>
        <dbReference type="Proteomes" id="UP000028411"/>
    </source>
</evidence>
<keyword evidence="5" id="KW-0547">Nucleotide-binding</keyword>
<evidence type="ECO:0000259" key="9">
    <source>
        <dbReference type="Pfam" id="PF07568"/>
    </source>
</evidence>
<evidence type="ECO:0000256" key="3">
    <source>
        <dbReference type="ARBA" id="ARBA00022553"/>
    </source>
</evidence>
<dbReference type="InterPro" id="IPR011495">
    <property type="entry name" value="Sig_transdc_His_kin_sub2_dim/P"/>
</dbReference>
<dbReference type="EC" id="2.7.13.3" evidence="2"/>
<protein>
    <recommendedName>
        <fullName evidence="2">histidine kinase</fullName>
        <ecNumber evidence="2">2.7.13.3</ecNumber>
    </recommendedName>
</protein>
<keyword evidence="8" id="KW-0472">Membrane</keyword>
<accession>A0A081RBD4</accession>
<dbReference type="AlphaFoldDB" id="A0A081RBD4"/>
<keyword evidence="6 10" id="KW-0418">Kinase</keyword>
<proteinExistence type="predicted"/>
<evidence type="ECO:0000256" key="1">
    <source>
        <dbReference type="ARBA" id="ARBA00000085"/>
    </source>
</evidence>
<dbReference type="PATRIC" id="fig|46429.4.peg.3205"/>
<dbReference type="Pfam" id="PF07568">
    <property type="entry name" value="HisKA_2"/>
    <property type="match status" value="1"/>
</dbReference>
<reference evidence="10 11" key="1">
    <citation type="submission" date="2014-02" db="EMBL/GenBank/DDBJ databases">
        <title>Whole genome sequence of Sphingobium chlorophenolicum NBRC 16172.</title>
        <authorList>
            <person name="Gan H.M."/>
            <person name="Gan H.Y."/>
            <person name="Chew T.H."/>
            <person name="Savka M.A."/>
        </authorList>
    </citation>
    <scope>NUCLEOTIDE SEQUENCE [LARGE SCALE GENOMIC DNA]</scope>
    <source>
        <strain evidence="10 11">NBRC 16172</strain>
    </source>
</reference>
<evidence type="ECO:0000256" key="2">
    <source>
        <dbReference type="ARBA" id="ARBA00012438"/>
    </source>
</evidence>
<feature type="domain" description="Signal transduction histidine kinase subgroup 2 dimerisation and phosphoacceptor" evidence="9">
    <location>
        <begin position="346"/>
        <end position="421"/>
    </location>
</feature>